<dbReference type="GO" id="GO:0008195">
    <property type="term" value="F:phosphatidate phosphatase activity"/>
    <property type="evidence" value="ECO:0007669"/>
    <property type="project" value="InterPro"/>
</dbReference>
<sequence>MPLFRDAPVRIQPFFGYRSADRLVLQARALRSGSRSFAPAAGRWQAIRTMIAQYASREAAGVEVSLQLGGPDGECELHHATSDEEGFVRFEVALGHGWDLPLRPAWEVARLGWSNVQGPQTAAAHVLAPGRDSALAVISDIDDTIIETGITGGLSSVLRNWRRVLARWPEERIAAPGADVFYSALGGGDTVSAVQEHVGERLTATHRPFFYVSSSPWNLFSYLVAFKRSKGLPLGPLLLRDWGLNRATFSSSSHGGHKAEAIAHILALYPGLGFALIGDDTQGDLAAFADVVARNEGRVAAVFIRRVSSEPLSVAEEDAAAAIRSAGVPLWIGASWSAGHGFLDQLGMSGDEEAERIVSAVEGSSSTAKPDS</sequence>
<dbReference type="PANTHER" id="PTHR28208:SF3">
    <property type="entry name" value="PHOSPHATIDATE PHOSPHATASE APP1"/>
    <property type="match status" value="1"/>
</dbReference>
<dbReference type="EMBL" id="SSHH01000004">
    <property type="protein sequence ID" value="TIX49084.1"/>
    <property type="molecule type" value="Genomic_DNA"/>
</dbReference>
<protein>
    <submittedName>
        <fullName evidence="2">DUF2183 domain-containing protein</fullName>
    </submittedName>
</protein>
<dbReference type="AlphaFoldDB" id="A0A4T3EZT0"/>
<reference evidence="2 3" key="1">
    <citation type="submission" date="2019-04" db="EMBL/GenBank/DDBJ databases">
        <title>Altererythrobacter aquimixticola sp. nov., isolated from sediment of junction between the ocean and a freshwater spring.</title>
        <authorList>
            <person name="Yoon J.-H."/>
        </authorList>
    </citation>
    <scope>NUCLEOTIDE SEQUENCE [LARGE SCALE GENOMIC DNA]</scope>
    <source>
        <strain evidence="2 3">SSKS-13</strain>
    </source>
</reference>
<name>A0A4T3EZT0_9SPHN</name>
<evidence type="ECO:0000259" key="1">
    <source>
        <dbReference type="Pfam" id="PF09949"/>
    </source>
</evidence>
<gene>
    <name evidence="2" type="ORF">E5222_15270</name>
</gene>
<dbReference type="PANTHER" id="PTHR28208">
    <property type="entry name" value="PHOSPHATIDATE PHOSPHATASE APP1"/>
    <property type="match status" value="1"/>
</dbReference>
<comment type="caution">
    <text evidence="2">The sequence shown here is derived from an EMBL/GenBank/DDBJ whole genome shotgun (WGS) entry which is preliminary data.</text>
</comment>
<dbReference type="OrthoDB" id="9789875at2"/>
<feature type="domain" description="Phosphatidate phosphatase APP1 catalytic" evidence="1">
    <location>
        <begin position="136"/>
        <end position="306"/>
    </location>
</feature>
<dbReference type="Proteomes" id="UP000309389">
    <property type="component" value="Unassembled WGS sequence"/>
</dbReference>
<evidence type="ECO:0000313" key="3">
    <source>
        <dbReference type="Proteomes" id="UP000309389"/>
    </source>
</evidence>
<proteinExistence type="predicted"/>
<accession>A0A4T3EZT0</accession>
<dbReference type="InterPro" id="IPR019236">
    <property type="entry name" value="APP1_cat"/>
</dbReference>
<dbReference type="RefSeq" id="WP_136694658.1">
    <property type="nucleotide sequence ID" value="NZ_SSHH01000004.1"/>
</dbReference>
<organism evidence="2 3">
    <name type="scientific">Alteraurantiacibacter aquimixticola</name>
    <dbReference type="NCBI Taxonomy" id="2489173"/>
    <lineage>
        <taxon>Bacteria</taxon>
        <taxon>Pseudomonadati</taxon>
        <taxon>Pseudomonadota</taxon>
        <taxon>Alphaproteobacteria</taxon>
        <taxon>Sphingomonadales</taxon>
        <taxon>Erythrobacteraceae</taxon>
        <taxon>Alteraurantiacibacter</taxon>
    </lineage>
</organism>
<dbReference type="Pfam" id="PF09949">
    <property type="entry name" value="APP1_cat"/>
    <property type="match status" value="1"/>
</dbReference>
<dbReference type="InterPro" id="IPR052935">
    <property type="entry name" value="Mg2+_PAP"/>
</dbReference>
<evidence type="ECO:0000313" key="2">
    <source>
        <dbReference type="EMBL" id="TIX49084.1"/>
    </source>
</evidence>
<keyword evidence="3" id="KW-1185">Reference proteome</keyword>